<organism evidence="1 2">
    <name type="scientific">Citrus sinensis</name>
    <name type="common">Sweet orange</name>
    <name type="synonym">Citrus aurantium var. sinensis</name>
    <dbReference type="NCBI Taxonomy" id="2711"/>
    <lineage>
        <taxon>Eukaryota</taxon>
        <taxon>Viridiplantae</taxon>
        <taxon>Streptophyta</taxon>
        <taxon>Embryophyta</taxon>
        <taxon>Tracheophyta</taxon>
        <taxon>Spermatophyta</taxon>
        <taxon>Magnoliopsida</taxon>
        <taxon>eudicotyledons</taxon>
        <taxon>Gunneridae</taxon>
        <taxon>Pentapetalae</taxon>
        <taxon>rosids</taxon>
        <taxon>malvids</taxon>
        <taxon>Sapindales</taxon>
        <taxon>Rutaceae</taxon>
        <taxon>Aurantioideae</taxon>
        <taxon>Citrus</taxon>
    </lineage>
</organism>
<proteinExistence type="predicted"/>
<keyword evidence="2" id="KW-1185">Reference proteome</keyword>
<name>A0ACB8HYA3_CITSI</name>
<sequence length="470" mass="51156">MKRLENVLFGSLYDPIEFGKEDEEKVQDEAETGSAMYFVRDDKNSHGDGYPRRFSPFGEVCIPCMLRYLLVDAKICSSSVRPDLHTNVCSINNEDVSLSLLQRSLLLPTLDFSFFFSLCMRSQKYVRDAGGFAGVNPPMPKLAQVAAPSGTLTALLWANVGSRIALNGSGSCAHSLGDGEGRRHTQNIGMDTERLVPPLPSPLPSLYFVDPSANSMLSINEDDAQFSEESDYEGETWQKKPAWVDEEEGNTIVNIAKVNRVGPVDSRSRDGDPHDGSSDEETGAVVARGHEDVEAVDDILRTDEDLVVKSSAKLSPGLLEFSRLVDANAEDSSNGPINSVQFHRNAQFLLVAGEEESLEFFEVLPDPSTIAFVGNEGYILLVSSKTKELIGTLKMNGTVRSLAFANGGKQLLSSGGDGQVYHWDLRTRMSIHKAGCINDTALCTSPDGAFFAAGSDSGMVNNYNRVEFIG</sequence>
<gene>
    <name evidence="1" type="ORF">KPL71_026251</name>
</gene>
<reference evidence="2" key="1">
    <citation type="journal article" date="2023" name="Hortic. Res.">
        <title>A chromosome-level phased genome enabling allele-level studies in sweet orange: a case study on citrus Huanglongbing tolerance.</title>
        <authorList>
            <person name="Wu B."/>
            <person name="Yu Q."/>
            <person name="Deng Z."/>
            <person name="Duan Y."/>
            <person name="Luo F."/>
            <person name="Gmitter F. Jr."/>
        </authorList>
    </citation>
    <scope>NUCLEOTIDE SEQUENCE [LARGE SCALE GENOMIC DNA]</scope>
    <source>
        <strain evidence="2">cv. Valencia</strain>
    </source>
</reference>
<dbReference type="EMBL" id="CM039178">
    <property type="protein sequence ID" value="KAH9679736.1"/>
    <property type="molecule type" value="Genomic_DNA"/>
</dbReference>
<dbReference type="Proteomes" id="UP000829398">
    <property type="component" value="Chromosome 9"/>
</dbReference>
<comment type="caution">
    <text evidence="1">The sequence shown here is derived from an EMBL/GenBank/DDBJ whole genome shotgun (WGS) entry which is preliminary data.</text>
</comment>
<evidence type="ECO:0000313" key="2">
    <source>
        <dbReference type="Proteomes" id="UP000829398"/>
    </source>
</evidence>
<accession>A0ACB8HYA3</accession>
<evidence type="ECO:0000313" key="1">
    <source>
        <dbReference type="EMBL" id="KAH9679736.1"/>
    </source>
</evidence>
<protein>
    <submittedName>
        <fullName evidence="1">U3 small nucleolar RNA-associated protein 18-like</fullName>
    </submittedName>
</protein>